<gene>
    <name evidence="2" type="ORF">GTP55_01230</name>
</gene>
<reference evidence="2 3" key="1">
    <citation type="submission" date="2019-12" db="EMBL/GenBank/DDBJ databases">
        <title>Novel species isolated from a subtropical stream in China.</title>
        <authorList>
            <person name="Lu H."/>
        </authorList>
    </citation>
    <scope>NUCLEOTIDE SEQUENCE [LARGE SCALE GENOMIC DNA]</scope>
    <source>
        <strain evidence="2 3">FT109W</strain>
    </source>
</reference>
<dbReference type="Proteomes" id="UP000466332">
    <property type="component" value="Unassembled WGS sequence"/>
</dbReference>
<keyword evidence="1" id="KW-1133">Transmembrane helix</keyword>
<keyword evidence="1" id="KW-0472">Membrane</keyword>
<sequence length="141" mass="15567">MHQQIDVALRHLLATGRPVTAIGYSSPIVFITAYLAATSFLVLLIVKLGKDAGLIGSAHAFRRNHGVIRASLTAEQGAAIQEEGLYFHWALSERFGDFVHYIRLGSEETSAQSRRWQCLDTVALGRVSSHRLTLKKLPLIT</sequence>
<dbReference type="EMBL" id="WWCS01000001">
    <property type="protein sequence ID" value="MYN37989.1"/>
    <property type="molecule type" value="Genomic_DNA"/>
</dbReference>
<proteinExistence type="predicted"/>
<organism evidence="2 3">
    <name type="scientific">Duganella margarita</name>
    <dbReference type="NCBI Taxonomy" id="2692170"/>
    <lineage>
        <taxon>Bacteria</taxon>
        <taxon>Pseudomonadati</taxon>
        <taxon>Pseudomonadota</taxon>
        <taxon>Betaproteobacteria</taxon>
        <taxon>Burkholderiales</taxon>
        <taxon>Oxalobacteraceae</taxon>
        <taxon>Telluria group</taxon>
        <taxon>Duganella</taxon>
    </lineage>
</organism>
<accession>A0ABW9WAQ6</accession>
<dbReference type="RefSeq" id="WP_161043179.1">
    <property type="nucleotide sequence ID" value="NZ_WWCS01000001.1"/>
</dbReference>
<comment type="caution">
    <text evidence="2">The sequence shown here is derived from an EMBL/GenBank/DDBJ whole genome shotgun (WGS) entry which is preliminary data.</text>
</comment>
<keyword evidence="3" id="KW-1185">Reference proteome</keyword>
<evidence type="ECO:0000256" key="1">
    <source>
        <dbReference type="SAM" id="Phobius"/>
    </source>
</evidence>
<evidence type="ECO:0000313" key="2">
    <source>
        <dbReference type="EMBL" id="MYN37989.1"/>
    </source>
</evidence>
<evidence type="ECO:0000313" key="3">
    <source>
        <dbReference type="Proteomes" id="UP000466332"/>
    </source>
</evidence>
<protein>
    <submittedName>
        <fullName evidence="2">Uncharacterized protein</fullName>
    </submittedName>
</protein>
<name>A0ABW9WAQ6_9BURK</name>
<keyword evidence="1" id="KW-0812">Transmembrane</keyword>
<feature type="transmembrane region" description="Helical" evidence="1">
    <location>
        <begin position="28"/>
        <end position="46"/>
    </location>
</feature>